<gene>
    <name evidence="2" type="ORF">EV644_13624</name>
</gene>
<name>A0ABY2B7X4_9ACTN</name>
<comment type="caution">
    <text evidence="2">The sequence shown here is derived from an EMBL/GenBank/DDBJ whole genome shotgun (WGS) entry which is preliminary data.</text>
</comment>
<keyword evidence="3" id="KW-1185">Reference proteome</keyword>
<reference evidence="2 3" key="1">
    <citation type="journal article" date="2015" name="Stand. Genomic Sci.">
        <title>Genomic Encyclopedia of Bacterial and Archaeal Type Strains, Phase III: the genomes of soil and plant-associated and newly described type strains.</title>
        <authorList>
            <person name="Whitman W.B."/>
            <person name="Woyke T."/>
            <person name="Klenk H.P."/>
            <person name="Zhou Y."/>
            <person name="Lilburn T.G."/>
            <person name="Beck B.J."/>
            <person name="De Vos P."/>
            <person name="Vandamme P."/>
            <person name="Eisen J.A."/>
            <person name="Garrity G."/>
            <person name="Hugenholtz P."/>
            <person name="Kyrpides N.C."/>
        </authorList>
    </citation>
    <scope>NUCLEOTIDE SEQUENCE [LARGE SCALE GENOMIC DNA]</scope>
    <source>
        <strain evidence="2 3">VKM Ac-2538</strain>
    </source>
</reference>
<keyword evidence="1" id="KW-0812">Transmembrane</keyword>
<proteinExistence type="predicted"/>
<evidence type="ECO:0000313" key="3">
    <source>
        <dbReference type="Proteomes" id="UP000295818"/>
    </source>
</evidence>
<dbReference type="Proteomes" id="UP000295818">
    <property type="component" value="Unassembled WGS sequence"/>
</dbReference>
<keyword evidence="1" id="KW-0472">Membrane</keyword>
<protein>
    <submittedName>
        <fullName evidence="2">Uncharacterized protein</fullName>
    </submittedName>
</protein>
<sequence>MNAVPWSHGAMVLRLGLPVIVLLVGTAWFSWSWYRRAVLAEQAVADLNSETKALLREVRSLEKAVAAAEQGLRTLSSHPSVPRDVAVTADLTLADIRRLTEGKELDH</sequence>
<feature type="transmembrane region" description="Helical" evidence="1">
    <location>
        <begin position="12"/>
        <end position="31"/>
    </location>
</feature>
<keyword evidence="1" id="KW-1133">Transmembrane helix</keyword>
<evidence type="ECO:0000256" key="1">
    <source>
        <dbReference type="SAM" id="Phobius"/>
    </source>
</evidence>
<evidence type="ECO:0000313" key="2">
    <source>
        <dbReference type="EMBL" id="TCO10102.1"/>
    </source>
</evidence>
<dbReference type="EMBL" id="SLWM01000036">
    <property type="protein sequence ID" value="TCO10102.1"/>
    <property type="molecule type" value="Genomic_DNA"/>
</dbReference>
<accession>A0ABY2B7X4</accession>
<organism evidence="2 3">
    <name type="scientific">Kribbella orskensis</name>
    <dbReference type="NCBI Taxonomy" id="2512216"/>
    <lineage>
        <taxon>Bacteria</taxon>
        <taxon>Bacillati</taxon>
        <taxon>Actinomycetota</taxon>
        <taxon>Actinomycetes</taxon>
        <taxon>Propionibacteriales</taxon>
        <taxon>Kribbellaceae</taxon>
        <taxon>Kribbella</taxon>
    </lineage>
</organism>